<protein>
    <submittedName>
        <fullName evidence="4">Phosphomethylpyrimidine kinase</fullName>
    </submittedName>
    <submittedName>
        <fullName evidence="3">Podospora anserina S mat+ genomic DNA chromosome 7, supercontig 1</fullName>
    </submittedName>
</protein>
<proteinExistence type="predicted"/>
<reference evidence="3" key="2">
    <citation type="submission" date="2008-07" db="EMBL/GenBank/DDBJ databases">
        <authorList>
            <person name="Genoscope - CEA"/>
        </authorList>
    </citation>
    <scope>NUCLEOTIDE SEQUENCE</scope>
    <source>
        <strain evidence="3">S mat+</strain>
    </source>
</reference>
<dbReference type="KEGG" id="pan:PODANSg5541"/>
<sequence length="532" mass="57745">MPPGRILVIAGSDSSGGAGLEADQKVIAAHGCYAMTATTALTAQNTLGVHGIHHVPAEFLRKQIDAVGLNCTDCKTKGMMASAGTIEAVAEVIREYKLKTVVVDPVMVATTGSPLLPNTSLSLLREKLVPLATVLTPNLPEARLLLADAGFGHLPVEKVSDLEGIARAVGSLGPKWVLIKGGHCPFNGEGMIAAEEGKREKVVDVLWGRDEKGGEVLRQVETPYWESKHTHGTGCSLASAIACNLAKRMDMPQAVEAACRYVEAGIKTAPGLGKGNGPLNHFHSTYTLPFAPGHFIEYLLERPDVAPVWKRYVTHPFVLAMGDGTLPLESFKGYLIQDYLYLTHYARASALAGYKAKNIEDIGAAATIVTHIFHEMELHINYCSGFGISKQDIESCEEKEACTAYTRYVLDIGNSEDWLALQVSMAPCLLGYGDIAKRLFSDPRSKREGNVYWAWIKNYVEDDYLLALKTGSDLLERHAVLQSPARIDELASIFIHATKVGCMLLSKHERHELMGSLLDGDCVLGNVQLPLK</sequence>
<dbReference type="InterPro" id="IPR004399">
    <property type="entry name" value="HMP/HMP-P_kinase_dom"/>
</dbReference>
<dbReference type="InterPro" id="IPR027574">
    <property type="entry name" value="Thiaminase_II"/>
</dbReference>
<dbReference type="PANTHER" id="PTHR20858">
    <property type="entry name" value="PHOSPHOMETHYLPYRIMIDINE KINASE"/>
    <property type="match status" value="1"/>
</dbReference>
<dbReference type="InterPro" id="IPR004305">
    <property type="entry name" value="Thiaminase-2/PQQC"/>
</dbReference>
<dbReference type="Pfam" id="PF03070">
    <property type="entry name" value="TENA_THI-4"/>
    <property type="match status" value="1"/>
</dbReference>
<accession>B2AXQ5</accession>
<dbReference type="RefSeq" id="XP_001908506.1">
    <property type="nucleotide sequence ID" value="XM_001908471.1"/>
</dbReference>
<dbReference type="OrthoDB" id="10028886at2759"/>
<dbReference type="eggNOG" id="KOG2598">
    <property type="taxonomic scope" value="Eukaryota"/>
</dbReference>
<dbReference type="InterPro" id="IPR029056">
    <property type="entry name" value="Ribokinase-like"/>
</dbReference>
<dbReference type="GO" id="GO:0050334">
    <property type="term" value="F:thiaminase activity"/>
    <property type="evidence" value="ECO:0007669"/>
    <property type="project" value="InterPro"/>
</dbReference>
<evidence type="ECO:0000259" key="2">
    <source>
        <dbReference type="Pfam" id="PF08543"/>
    </source>
</evidence>
<dbReference type="GeneID" id="6192610"/>
<dbReference type="InterPro" id="IPR016084">
    <property type="entry name" value="Haem_Oase-like_multi-hlx"/>
</dbReference>
<dbReference type="NCBIfam" id="TIGR04306">
    <property type="entry name" value="salvage_TenA"/>
    <property type="match status" value="1"/>
</dbReference>
<name>B2AXQ5_PODAN</name>
<dbReference type="EMBL" id="CU633900">
    <property type="protein sequence ID" value="CAP69179.1"/>
    <property type="molecule type" value="Genomic_DNA"/>
</dbReference>
<dbReference type="InterPro" id="IPR013749">
    <property type="entry name" value="PM/HMP-P_kinase-1"/>
</dbReference>
<dbReference type="GO" id="GO:0008972">
    <property type="term" value="F:phosphomethylpyrimidine kinase activity"/>
    <property type="evidence" value="ECO:0007669"/>
    <property type="project" value="InterPro"/>
</dbReference>
<dbReference type="EMBL" id="FO904942">
    <property type="protein sequence ID" value="CDP32660.1"/>
    <property type="molecule type" value="Genomic_DNA"/>
</dbReference>
<dbReference type="SUPFAM" id="SSF48613">
    <property type="entry name" value="Heme oxygenase-like"/>
    <property type="match status" value="1"/>
</dbReference>
<dbReference type="STRING" id="515849.B2AXQ5"/>
<dbReference type="FunCoup" id="B2AXQ5">
    <property type="interactions" value="693"/>
</dbReference>
<dbReference type="CDD" id="cd01169">
    <property type="entry name" value="HMPP_kinase"/>
    <property type="match status" value="1"/>
</dbReference>
<keyword evidence="4" id="KW-0418">Kinase</keyword>
<dbReference type="FunFam" id="3.40.1190.20:FF:000034">
    <property type="entry name" value="Putative hydroxymethylpyrimidine/ phosphomethylpyrimidine kinase 2"/>
    <property type="match status" value="1"/>
</dbReference>
<dbReference type="AlphaFoldDB" id="B2AXQ5"/>
<dbReference type="PANTHER" id="PTHR20858:SF17">
    <property type="entry name" value="HYDROXYMETHYLPYRIMIDINE_PHOSPHOMETHYLPYRIMIDINE KINASE THI20-RELATED"/>
    <property type="match status" value="1"/>
</dbReference>
<dbReference type="NCBIfam" id="TIGR00097">
    <property type="entry name" value="HMP-P_kinase"/>
    <property type="match status" value="1"/>
</dbReference>
<dbReference type="Pfam" id="PF08543">
    <property type="entry name" value="Phos_pyr_kin"/>
    <property type="match status" value="1"/>
</dbReference>
<dbReference type="HOGENOM" id="CLU_020520_2_1_1"/>
<dbReference type="GO" id="GO:0005829">
    <property type="term" value="C:cytosol"/>
    <property type="evidence" value="ECO:0007669"/>
    <property type="project" value="TreeGrafter"/>
</dbReference>
<dbReference type="Proteomes" id="UP000001197">
    <property type="component" value="Chromosome 7"/>
</dbReference>
<dbReference type="FunFam" id="1.20.910.10:FF:000003">
    <property type="entry name" value="Hydroxymethylpyrimidine/phosphomethylpyrimidine kinase THI20"/>
    <property type="match status" value="1"/>
</dbReference>
<dbReference type="GO" id="GO:0008902">
    <property type="term" value="F:hydroxymethylpyrimidine kinase activity"/>
    <property type="evidence" value="ECO:0007669"/>
    <property type="project" value="TreeGrafter"/>
</dbReference>
<dbReference type="CDD" id="cd19367">
    <property type="entry name" value="TenA_C_ScTHI20-like"/>
    <property type="match status" value="1"/>
</dbReference>
<dbReference type="Gene3D" id="1.20.910.10">
    <property type="entry name" value="Heme oxygenase-like"/>
    <property type="match status" value="1"/>
</dbReference>
<keyword evidence="5" id="KW-1185">Reference proteome</keyword>
<dbReference type="GO" id="GO:0009228">
    <property type="term" value="P:thiamine biosynthetic process"/>
    <property type="evidence" value="ECO:0007669"/>
    <property type="project" value="InterPro"/>
</dbReference>
<evidence type="ECO:0000313" key="3">
    <source>
        <dbReference type="EMBL" id="CAP69179.1"/>
    </source>
</evidence>
<evidence type="ECO:0000313" key="5">
    <source>
        <dbReference type="Proteomes" id="UP000001197"/>
    </source>
</evidence>
<gene>
    <name evidence="3" type="ORF">PODANS_7_11350</name>
</gene>
<keyword evidence="4" id="KW-0808">Transferase</keyword>
<reference evidence="4" key="4">
    <citation type="submission" date="2014-09" db="EMBL/GenBank/DDBJ databases">
        <title>Maintaining two mating types: Structure of the mating type locus and its role in heterokaryosis in Podospora anserina.</title>
        <authorList>
            <person name="Grognet P."/>
            <person name="Bidard F."/>
            <person name="Kuchly C."/>
            <person name="Chan Ho Tong L."/>
            <person name="Coppin E."/>
            <person name="Ait Benkhali J."/>
            <person name="Couloux A."/>
            <person name="Wincker P."/>
            <person name="Debuchy R."/>
            <person name="Silar P."/>
        </authorList>
    </citation>
    <scope>NUCLEOTIDE SEQUENCE</scope>
</reference>
<feature type="domain" description="Pyridoxamine kinase/Phosphomethylpyrimidine kinase" evidence="2">
    <location>
        <begin position="13"/>
        <end position="280"/>
    </location>
</feature>
<dbReference type="SUPFAM" id="SSF53613">
    <property type="entry name" value="Ribokinase-like"/>
    <property type="match status" value="1"/>
</dbReference>
<dbReference type="Gene3D" id="3.40.1190.20">
    <property type="match status" value="1"/>
</dbReference>
<reference evidence="3 5" key="1">
    <citation type="journal article" date="2008" name="Genome Biol.">
        <title>The genome sequence of the model ascomycete fungus Podospora anserina.</title>
        <authorList>
            <person name="Espagne E."/>
            <person name="Lespinet O."/>
            <person name="Malagnac F."/>
            <person name="Da Silva C."/>
            <person name="Jaillon O."/>
            <person name="Porcel B.M."/>
            <person name="Couloux A."/>
            <person name="Aury J.-M."/>
            <person name="Segurens B."/>
            <person name="Poulain J."/>
            <person name="Anthouard V."/>
            <person name="Grossetete S."/>
            <person name="Khalili H."/>
            <person name="Coppin E."/>
            <person name="Dequard-Chablat M."/>
            <person name="Picard M."/>
            <person name="Contamine V."/>
            <person name="Arnaise S."/>
            <person name="Bourdais A."/>
            <person name="Berteaux-Lecellier V."/>
            <person name="Gautheret D."/>
            <person name="de Vries R.P."/>
            <person name="Battaglia E."/>
            <person name="Coutinho P.M."/>
            <person name="Danchin E.G.J."/>
            <person name="Henrissat B."/>
            <person name="El Khoury R."/>
            <person name="Sainsard-Chanet A."/>
            <person name="Boivin A."/>
            <person name="Pinan-Lucarre B."/>
            <person name="Sellem C.H."/>
            <person name="Debuchy R."/>
            <person name="Wincker P."/>
            <person name="Weissenbach J."/>
            <person name="Silar P."/>
        </authorList>
    </citation>
    <scope>NUCLEOTIDE SEQUENCE [LARGE SCALE GENOMIC DNA]</scope>
    <source>
        <strain evidence="5">S / ATCC MYA-4624 / DSM 980 / FGSC 10383</strain>
        <strain evidence="3">S mat+</strain>
    </source>
</reference>
<dbReference type="VEuPathDB" id="FungiDB:PODANS_7_11350"/>
<evidence type="ECO:0000313" key="4">
    <source>
        <dbReference type="EMBL" id="CDP32660.1"/>
    </source>
</evidence>
<evidence type="ECO:0000259" key="1">
    <source>
        <dbReference type="Pfam" id="PF03070"/>
    </source>
</evidence>
<organism evidence="3">
    <name type="scientific">Podospora anserina (strain S / ATCC MYA-4624 / DSM 980 / FGSC 10383)</name>
    <name type="common">Pleurage anserina</name>
    <dbReference type="NCBI Taxonomy" id="515849"/>
    <lineage>
        <taxon>Eukaryota</taxon>
        <taxon>Fungi</taxon>
        <taxon>Dikarya</taxon>
        <taxon>Ascomycota</taxon>
        <taxon>Pezizomycotina</taxon>
        <taxon>Sordariomycetes</taxon>
        <taxon>Sordariomycetidae</taxon>
        <taxon>Sordariales</taxon>
        <taxon>Podosporaceae</taxon>
        <taxon>Podospora</taxon>
        <taxon>Podospora anserina</taxon>
    </lineage>
</organism>
<feature type="domain" description="Thiaminase-2/PQQC" evidence="1">
    <location>
        <begin position="303"/>
        <end position="505"/>
    </location>
</feature>
<reference evidence="5" key="3">
    <citation type="journal article" date="2014" name="Genetics">
        <title>Maintaining two mating types: Structure of the mating type locus and its role in heterokaryosis in Podospora anserina.</title>
        <authorList>
            <person name="Grognet P."/>
            <person name="Bidard F."/>
            <person name="Kuchly C."/>
            <person name="Tong L.C.H."/>
            <person name="Coppin E."/>
            <person name="Benkhali J.A."/>
            <person name="Couloux A."/>
            <person name="Wincker P."/>
            <person name="Debuchy R."/>
            <person name="Silar P."/>
        </authorList>
    </citation>
    <scope>GENOME REANNOTATION</scope>
    <source>
        <strain evidence="5">S / ATCC MYA-4624 / DSM 980 / FGSC 10383</strain>
    </source>
</reference>